<organism evidence="3 4">
    <name type="scientific">Zalerion maritima</name>
    <dbReference type="NCBI Taxonomy" id="339359"/>
    <lineage>
        <taxon>Eukaryota</taxon>
        <taxon>Fungi</taxon>
        <taxon>Dikarya</taxon>
        <taxon>Ascomycota</taxon>
        <taxon>Pezizomycotina</taxon>
        <taxon>Sordariomycetes</taxon>
        <taxon>Lulworthiomycetidae</taxon>
        <taxon>Lulworthiales</taxon>
        <taxon>Lulworthiaceae</taxon>
        <taxon>Zalerion</taxon>
    </lineage>
</organism>
<dbReference type="InterPro" id="IPR029058">
    <property type="entry name" value="AB_hydrolase_fold"/>
</dbReference>
<gene>
    <name evidence="3" type="ORF">MKZ38_009589</name>
</gene>
<evidence type="ECO:0000313" key="4">
    <source>
        <dbReference type="Proteomes" id="UP001201980"/>
    </source>
</evidence>
<protein>
    <recommendedName>
        <fullName evidence="2">Dienelactone hydrolase domain-containing protein</fullName>
    </recommendedName>
</protein>
<dbReference type="GO" id="GO:0016787">
    <property type="term" value="F:hydrolase activity"/>
    <property type="evidence" value="ECO:0007669"/>
    <property type="project" value="InterPro"/>
</dbReference>
<dbReference type="InterPro" id="IPR029063">
    <property type="entry name" value="SAM-dependent_MTases_sf"/>
</dbReference>
<feature type="domain" description="Dienelactone hydrolase" evidence="2">
    <location>
        <begin position="32"/>
        <end position="249"/>
    </location>
</feature>
<name>A0AAD5RUL5_9PEZI</name>
<sequence>MASNPPGHCCTLGHLHSGDPKGKMIKIGGGKIDAYLATPPEGKAKKDTGILFCPDVIGIWQNSKLMADLYAEHGYLTLIVDEFNGDPLSLNRPKGFDMFKWLKEGSTGDNPHTAEKVDPIILAGIKAMKEDYGIKKLGGVGYCFGAKYVVRHYKNGIDAGYAAHPSFVEEDELAAITGPLSIAAAETDSIFPSEKRHKSEEILKDTGMPYQINLYSSVAHGFSVRGNMENKVEKWAKEQAFLQAISWFDWHLVLVPCKPFHCWHHPHPELDNYIHTTPNSEFGIIEMVSICRELLNIVPGLLLAWSSALVLQSPHWKAFAVVVLHLSAIAFSVLAVARWIRNKYATPTAHTDIYSLAHARLNIKMPPETMWMNMGYWEKTNDFPAACEALLLEVLKDAGLLSTDSVPGALLPSQLFSNNDSLYSGLSVLDLGFGCGDQSLFLDKIFGGDSSASHRAETPQLDFNYVGLTLNKSQHAHAESRAVELEAFQRGHLRLFQEDAAKPETWGRGTVNSIRNLVGDTPDPSQPKTRDATRKKQTQTWILALDTLYHFAPCRLPIFKYSRQALDASVMAFDLILSPDISFKSRCILKIVAMMAGCPADAFKTEKDYRDTLVRAGYKAEDVHLRDVTERDGAIEVSGENI</sequence>
<evidence type="ECO:0000259" key="2">
    <source>
        <dbReference type="Pfam" id="PF01738"/>
    </source>
</evidence>
<dbReference type="Proteomes" id="UP001201980">
    <property type="component" value="Unassembled WGS sequence"/>
</dbReference>
<dbReference type="AlphaFoldDB" id="A0AAD5RUL5"/>
<reference evidence="3" key="1">
    <citation type="submission" date="2022-07" db="EMBL/GenBank/DDBJ databases">
        <title>Draft genome sequence of Zalerion maritima ATCC 34329, a (micro)plastics degrading marine fungus.</title>
        <authorList>
            <person name="Paco A."/>
            <person name="Goncalves M.F.M."/>
            <person name="Rocha-Santos T.A.P."/>
            <person name="Alves A."/>
        </authorList>
    </citation>
    <scope>NUCLEOTIDE SEQUENCE</scope>
    <source>
        <strain evidence="3">ATCC 34329</strain>
    </source>
</reference>
<dbReference type="Gene3D" id="3.40.50.1820">
    <property type="entry name" value="alpha/beta hydrolase"/>
    <property type="match status" value="1"/>
</dbReference>
<dbReference type="InterPro" id="IPR002925">
    <property type="entry name" value="Dienelactn_hydro"/>
</dbReference>
<dbReference type="SUPFAM" id="SSF53335">
    <property type="entry name" value="S-adenosyl-L-methionine-dependent methyltransferases"/>
    <property type="match status" value="1"/>
</dbReference>
<proteinExistence type="predicted"/>
<dbReference type="EMBL" id="JAKWBI020000076">
    <property type="protein sequence ID" value="KAJ2903646.1"/>
    <property type="molecule type" value="Genomic_DNA"/>
</dbReference>
<keyword evidence="4" id="KW-1185">Reference proteome</keyword>
<dbReference type="PANTHER" id="PTHR17630">
    <property type="entry name" value="DIENELACTONE HYDROLASE"/>
    <property type="match status" value="1"/>
</dbReference>
<comment type="caution">
    <text evidence="3">The sequence shown here is derived from an EMBL/GenBank/DDBJ whole genome shotgun (WGS) entry which is preliminary data.</text>
</comment>
<feature type="region of interest" description="Disordered" evidence="1">
    <location>
        <begin position="513"/>
        <end position="535"/>
    </location>
</feature>
<evidence type="ECO:0000256" key="1">
    <source>
        <dbReference type="SAM" id="MobiDB-lite"/>
    </source>
</evidence>
<accession>A0AAD5RUL5</accession>
<dbReference type="PANTHER" id="PTHR17630:SF44">
    <property type="entry name" value="PROTEIN AIM2"/>
    <property type="match status" value="1"/>
</dbReference>
<dbReference type="Pfam" id="PF01738">
    <property type="entry name" value="DLH"/>
    <property type="match status" value="1"/>
</dbReference>
<evidence type="ECO:0000313" key="3">
    <source>
        <dbReference type="EMBL" id="KAJ2903646.1"/>
    </source>
</evidence>
<dbReference type="Gene3D" id="3.40.50.150">
    <property type="entry name" value="Vaccinia Virus protein VP39"/>
    <property type="match status" value="1"/>
</dbReference>
<dbReference type="SUPFAM" id="SSF53474">
    <property type="entry name" value="alpha/beta-Hydrolases"/>
    <property type="match status" value="1"/>
</dbReference>